<reference evidence="1 2" key="1">
    <citation type="submission" date="2019-06" db="EMBL/GenBank/DDBJ databases">
        <title>Pac Bio to generate improved reference genome sequences for organisms with transposon mutant libraries (support for FEBA project).</title>
        <authorList>
            <person name="Blow M."/>
        </authorList>
    </citation>
    <scope>NUCLEOTIDE SEQUENCE [LARGE SCALE GENOMIC DNA]</scope>
    <source>
        <strain evidence="1 2">USDA 1844</strain>
    </source>
</reference>
<sequence>MLFEEHQHEGPTMHIDDTLRIATTKTDRIAATEGLAETVVVDDEKHLQWSREPHRCTLFSQSMPKSSIDERRERRRWIAPARIVLALPHDTTRDLLALVKRMVAQPSNRRLTRSQSKAKNAKLTCCCFGAKIDEGLAISHHDARFAPNA</sequence>
<evidence type="ECO:0000313" key="2">
    <source>
        <dbReference type="Proteomes" id="UP000319824"/>
    </source>
</evidence>
<gene>
    <name evidence="1" type="ORF">BCL32_0043</name>
</gene>
<evidence type="ECO:0000313" key="1">
    <source>
        <dbReference type="EMBL" id="TVZ74745.1"/>
    </source>
</evidence>
<dbReference type="AlphaFoldDB" id="A0A559TJF7"/>
<protein>
    <submittedName>
        <fullName evidence="1">Uncharacterized protein</fullName>
    </submittedName>
</protein>
<dbReference type="EMBL" id="VISO01000001">
    <property type="protein sequence ID" value="TVZ74745.1"/>
    <property type="molecule type" value="Genomic_DNA"/>
</dbReference>
<organism evidence="1 2">
    <name type="scientific">Rhizobium mongolense USDA 1844</name>
    <dbReference type="NCBI Taxonomy" id="1079460"/>
    <lineage>
        <taxon>Bacteria</taxon>
        <taxon>Pseudomonadati</taxon>
        <taxon>Pseudomonadota</taxon>
        <taxon>Alphaproteobacteria</taxon>
        <taxon>Hyphomicrobiales</taxon>
        <taxon>Rhizobiaceae</taxon>
        <taxon>Rhizobium/Agrobacterium group</taxon>
        <taxon>Rhizobium</taxon>
    </lineage>
</organism>
<accession>A0A559TJF7</accession>
<dbReference type="Proteomes" id="UP000319824">
    <property type="component" value="Unassembled WGS sequence"/>
</dbReference>
<comment type="caution">
    <text evidence="1">The sequence shown here is derived from an EMBL/GenBank/DDBJ whole genome shotgun (WGS) entry which is preliminary data.</text>
</comment>
<name>A0A559TJF7_9HYPH</name>
<proteinExistence type="predicted"/>